<proteinExistence type="inferred from homology"/>
<evidence type="ECO:0000313" key="7">
    <source>
        <dbReference type="EMBL" id="MBW7571443.1"/>
    </source>
</evidence>
<dbReference type="EMBL" id="JAGFNZ010000001">
    <property type="protein sequence ID" value="MBW7571443.1"/>
    <property type="molecule type" value="Genomic_DNA"/>
</dbReference>
<dbReference type="Gene3D" id="3.40.50.1360">
    <property type="match status" value="1"/>
</dbReference>
<keyword evidence="4" id="KW-0804">Transcription</keyword>
<organism evidence="7 8">
    <name type="scientific">Caproiciproducens faecalis</name>
    <dbReference type="NCBI Taxonomy" id="2820301"/>
    <lineage>
        <taxon>Bacteria</taxon>
        <taxon>Bacillati</taxon>
        <taxon>Bacillota</taxon>
        <taxon>Clostridia</taxon>
        <taxon>Eubacteriales</taxon>
        <taxon>Acutalibacteraceae</taxon>
        <taxon>Caproiciproducens</taxon>
    </lineage>
</organism>
<dbReference type="SUPFAM" id="SSF100950">
    <property type="entry name" value="NagB/RpiA/CoA transferase-like"/>
    <property type="match status" value="1"/>
</dbReference>
<reference evidence="7 8" key="1">
    <citation type="submission" date="2021-03" db="EMBL/GenBank/DDBJ databases">
        <title>Caproiciproducens sp. nov. isolated from feces of cow.</title>
        <authorList>
            <person name="Choi J.-Y."/>
        </authorList>
    </citation>
    <scope>NUCLEOTIDE SEQUENCE [LARGE SCALE GENOMIC DNA]</scope>
    <source>
        <strain evidence="7 8">AGMB10547</strain>
    </source>
</reference>
<feature type="domain" description="RNA polymerase sigma-70 region 4" evidence="6">
    <location>
        <begin position="18"/>
        <end position="50"/>
    </location>
</feature>
<comment type="similarity">
    <text evidence="1">Belongs to the SorC transcriptional regulatory family.</text>
</comment>
<dbReference type="PANTHER" id="PTHR34294">
    <property type="entry name" value="TRANSCRIPTIONAL REGULATOR-RELATED"/>
    <property type="match status" value="1"/>
</dbReference>
<feature type="domain" description="Sugar-binding" evidence="5">
    <location>
        <begin position="61"/>
        <end position="319"/>
    </location>
</feature>
<evidence type="ECO:0000256" key="1">
    <source>
        <dbReference type="ARBA" id="ARBA00010466"/>
    </source>
</evidence>
<keyword evidence="3" id="KW-0238">DNA-binding</keyword>
<evidence type="ECO:0000259" key="5">
    <source>
        <dbReference type="Pfam" id="PF04198"/>
    </source>
</evidence>
<protein>
    <submittedName>
        <fullName evidence="7">Winged helix-turn-helix transcriptional regulator</fullName>
    </submittedName>
</protein>
<dbReference type="PANTHER" id="PTHR34294:SF1">
    <property type="entry name" value="TRANSCRIPTIONAL REGULATOR LSRR"/>
    <property type="match status" value="1"/>
</dbReference>
<keyword evidence="2" id="KW-0805">Transcription regulation</keyword>
<gene>
    <name evidence="7" type="ORF">J5W02_01340</name>
</gene>
<comment type="caution">
    <text evidence="7">The sequence shown here is derived from an EMBL/GenBank/DDBJ whole genome shotgun (WGS) entry which is preliminary data.</text>
</comment>
<dbReference type="InterPro" id="IPR051054">
    <property type="entry name" value="SorC_transcr_regulators"/>
</dbReference>
<dbReference type="RefSeq" id="WP_219963856.1">
    <property type="nucleotide sequence ID" value="NZ_JAGFNZ010000001.1"/>
</dbReference>
<dbReference type="Pfam" id="PF04545">
    <property type="entry name" value="Sigma70_r4"/>
    <property type="match status" value="1"/>
</dbReference>
<name>A0ABS7DJJ3_9FIRM</name>
<dbReference type="Pfam" id="PF04198">
    <property type="entry name" value="Sugar-bind"/>
    <property type="match status" value="1"/>
</dbReference>
<dbReference type="InterPro" id="IPR007630">
    <property type="entry name" value="RNA_pol_sigma70_r4"/>
</dbReference>
<evidence type="ECO:0000259" key="6">
    <source>
        <dbReference type="Pfam" id="PF04545"/>
    </source>
</evidence>
<evidence type="ECO:0000256" key="3">
    <source>
        <dbReference type="ARBA" id="ARBA00023125"/>
    </source>
</evidence>
<evidence type="ECO:0000313" key="8">
    <source>
        <dbReference type="Proteomes" id="UP000719942"/>
    </source>
</evidence>
<dbReference type="InterPro" id="IPR007324">
    <property type="entry name" value="Sugar-bd_dom_put"/>
</dbReference>
<dbReference type="Proteomes" id="UP000719942">
    <property type="component" value="Unassembled WGS sequence"/>
</dbReference>
<evidence type="ECO:0000256" key="4">
    <source>
        <dbReference type="ARBA" id="ARBA00023163"/>
    </source>
</evidence>
<evidence type="ECO:0000256" key="2">
    <source>
        <dbReference type="ARBA" id="ARBA00023015"/>
    </source>
</evidence>
<dbReference type="InterPro" id="IPR037171">
    <property type="entry name" value="NagB/RpiA_transferase-like"/>
</dbReference>
<sequence>MKSEVYNQSVCIMDSVAYLYYIEKRTLAEISQDLGISKPTVSRLLKRAVDEGVIEFKISKPFADCIDLEKKIMSRYGLKSVIVVPVLEPEKLLNPEETKKRVALEGARYVQRIVTDDDILGMSWGGTMYHLIQYLNPCRKVNAKVITMHGSIADCDEKLAVNNLVRRAAMAFGGKNVSICANGLADSREHCHQIQDDAKFQKIFSLLKYINISVSGVGVFYPSVDSLLASSGYLKPHEMKELIEQKVCCDFALRFINRDGQECESSLKDRTLSICLDTYRQIPCKIVVASGSKKAYAIRALLKGNLVDVLVIDYYLASALNAL</sequence>
<keyword evidence="8" id="KW-1185">Reference proteome</keyword>
<accession>A0ABS7DJJ3</accession>
<dbReference type="Gene3D" id="1.10.10.60">
    <property type="entry name" value="Homeodomain-like"/>
    <property type="match status" value="1"/>
</dbReference>